<protein>
    <submittedName>
        <fullName evidence="2">HDC14142</fullName>
    </submittedName>
</protein>
<sequence length="94" mass="10412">MESSCQAGSFGIMRLGRELPRFAGIPVRSFRLHPPPSDPGQSGPVWSGSSRIRPRWCCLSGKKVLSRLSTFQIHKGRPQTTTADAVRRSTVRFS</sequence>
<reference evidence="2" key="1">
    <citation type="journal article" date="2003" name="Genome Biol.">
        <title>An integrated gene annotation and transcriptional profiling approach towards the full gene content of the Drosophila genome.</title>
        <authorList>
            <person name="Hild M."/>
            <person name="Beckmann B."/>
            <person name="Haas S.A."/>
            <person name="Koch B."/>
            <person name="Solovyev V."/>
            <person name="Busold C."/>
            <person name="Fellenberg K."/>
            <person name="Boutros M."/>
            <person name="Vingron M."/>
            <person name="Sauer F."/>
            <person name="Hoheisel J.D."/>
            <person name="Paro R."/>
        </authorList>
    </citation>
    <scope>NUCLEOTIDE SEQUENCE</scope>
</reference>
<dbReference type="AlphaFoldDB" id="Q6IJV1"/>
<feature type="region of interest" description="Disordered" evidence="1">
    <location>
        <begin position="30"/>
        <end position="50"/>
    </location>
</feature>
<dbReference type="EMBL" id="BK002615">
    <property type="protein sequence ID" value="DAA04121.1"/>
    <property type="molecule type" value="Genomic_DNA"/>
</dbReference>
<proteinExistence type="predicted"/>
<accession>Q6IJV1</accession>
<name>Q6IJV1_DROME</name>
<organism evidence="2">
    <name type="scientific">Drosophila melanogaster</name>
    <name type="common">Fruit fly</name>
    <dbReference type="NCBI Taxonomy" id="7227"/>
    <lineage>
        <taxon>Eukaryota</taxon>
        <taxon>Metazoa</taxon>
        <taxon>Ecdysozoa</taxon>
        <taxon>Arthropoda</taxon>
        <taxon>Hexapoda</taxon>
        <taxon>Insecta</taxon>
        <taxon>Pterygota</taxon>
        <taxon>Neoptera</taxon>
        <taxon>Endopterygota</taxon>
        <taxon>Diptera</taxon>
        <taxon>Brachycera</taxon>
        <taxon>Muscomorpha</taxon>
        <taxon>Ephydroidea</taxon>
        <taxon>Drosophilidae</taxon>
        <taxon>Drosophila</taxon>
        <taxon>Sophophora</taxon>
    </lineage>
</organism>
<evidence type="ECO:0000256" key="1">
    <source>
        <dbReference type="SAM" id="MobiDB-lite"/>
    </source>
</evidence>
<evidence type="ECO:0000313" key="2">
    <source>
        <dbReference type="EMBL" id="DAA04121.1"/>
    </source>
</evidence>
<gene>
    <name evidence="2" type="ORF">HDC14142</name>
</gene>